<evidence type="ECO:0000259" key="6">
    <source>
        <dbReference type="PROSITE" id="PS50020"/>
    </source>
</evidence>
<dbReference type="FunFam" id="2.30.30.40:FF:000072">
    <property type="entry name" value="Unconventional Myosin IB"/>
    <property type="match status" value="1"/>
</dbReference>
<dbReference type="PROSITE" id="PS00018">
    <property type="entry name" value="EF_HAND_1"/>
    <property type="match status" value="1"/>
</dbReference>
<dbReference type="PANTHER" id="PTHR46026:SF1">
    <property type="entry name" value="RHO-TYPE GUANINE NUCLEOTIDE EXCHANGE FACTOR, ISOFORM F"/>
    <property type="match status" value="1"/>
</dbReference>
<dbReference type="Gene3D" id="2.20.70.10">
    <property type="match status" value="1"/>
</dbReference>
<evidence type="ECO:0000313" key="8">
    <source>
        <dbReference type="EMBL" id="OSX59792.1"/>
    </source>
</evidence>
<name>A0A1X6MU99_9APHY</name>
<dbReference type="Pfam" id="PF00018">
    <property type="entry name" value="SH3_1"/>
    <property type="match status" value="1"/>
</dbReference>
<feature type="compositionally biased region" description="Low complexity" evidence="4">
    <location>
        <begin position="855"/>
        <end position="864"/>
    </location>
</feature>
<evidence type="ECO:0000256" key="2">
    <source>
        <dbReference type="PROSITE-ProRule" id="PRU00135"/>
    </source>
</evidence>
<dbReference type="Gene3D" id="2.30.30.40">
    <property type="entry name" value="SH3 Domains"/>
    <property type="match status" value="1"/>
</dbReference>
<feature type="compositionally biased region" description="Low complexity" evidence="4">
    <location>
        <begin position="289"/>
        <end position="300"/>
    </location>
</feature>
<dbReference type="InterPro" id="IPR018247">
    <property type="entry name" value="EF_Hand_1_Ca_BS"/>
</dbReference>
<dbReference type="GO" id="GO:0005085">
    <property type="term" value="F:guanyl-nucleotide exchange factor activity"/>
    <property type="evidence" value="ECO:0007669"/>
    <property type="project" value="UniProtKB-KW"/>
</dbReference>
<dbReference type="STRING" id="670580.A0A1X6MU99"/>
<dbReference type="PROSITE" id="PS50020">
    <property type="entry name" value="WW_DOMAIN_2"/>
    <property type="match status" value="1"/>
</dbReference>
<evidence type="ECO:0000259" key="5">
    <source>
        <dbReference type="PROSITE" id="PS50002"/>
    </source>
</evidence>
<evidence type="ECO:0000256" key="4">
    <source>
        <dbReference type="SAM" id="MobiDB-lite"/>
    </source>
</evidence>
<feature type="region of interest" description="Disordered" evidence="4">
    <location>
        <begin position="260"/>
        <end position="350"/>
    </location>
</feature>
<dbReference type="OrthoDB" id="546434at2759"/>
<evidence type="ECO:0000313" key="9">
    <source>
        <dbReference type="Proteomes" id="UP000194127"/>
    </source>
</evidence>
<dbReference type="GeneID" id="36331301"/>
<dbReference type="SMART" id="SM00456">
    <property type="entry name" value="WW"/>
    <property type="match status" value="1"/>
</dbReference>
<feature type="domain" description="N-terminal Ras-GEF" evidence="7">
    <location>
        <begin position="907"/>
        <end position="997"/>
    </location>
</feature>
<keyword evidence="1 3" id="KW-0728">SH3 domain</keyword>
<dbReference type="Gene3D" id="1.20.870.10">
    <property type="entry name" value="Son of sevenless (SoS) protein Chain: S domain 1"/>
    <property type="match status" value="1"/>
</dbReference>
<reference evidence="8 9" key="1">
    <citation type="submission" date="2017-04" db="EMBL/GenBank/DDBJ databases">
        <title>Genome Sequence of the Model Brown-Rot Fungus Postia placenta SB12.</title>
        <authorList>
            <consortium name="DOE Joint Genome Institute"/>
            <person name="Gaskell J."/>
            <person name="Kersten P."/>
            <person name="Larrondo L.F."/>
            <person name="Canessa P."/>
            <person name="Martinez D."/>
            <person name="Hibbett D."/>
            <person name="Schmoll M."/>
            <person name="Kubicek C.P."/>
            <person name="Martinez A.T."/>
            <person name="Yadav J."/>
            <person name="Master E."/>
            <person name="Magnuson J.K."/>
            <person name="James T."/>
            <person name="Yaver D."/>
            <person name="Berka R."/>
            <person name="Labutti K."/>
            <person name="Lipzen A."/>
            <person name="Aerts A."/>
            <person name="Barry K."/>
            <person name="Henrissat B."/>
            <person name="Blanchette R."/>
            <person name="Grigoriev I."/>
            <person name="Cullen D."/>
        </authorList>
    </citation>
    <scope>NUCLEOTIDE SEQUENCE [LARGE SCALE GENOMIC DNA]</scope>
    <source>
        <strain evidence="8 9">MAD-698-R-SB12</strain>
    </source>
</reference>
<feature type="compositionally biased region" description="Low complexity" evidence="4">
    <location>
        <begin position="265"/>
        <end position="280"/>
    </location>
</feature>
<dbReference type="AlphaFoldDB" id="A0A1X6MU99"/>
<dbReference type="SUPFAM" id="SSF48366">
    <property type="entry name" value="Ras GEF"/>
    <property type="match status" value="1"/>
</dbReference>
<feature type="compositionally biased region" description="Acidic residues" evidence="4">
    <location>
        <begin position="841"/>
        <end position="853"/>
    </location>
</feature>
<dbReference type="GO" id="GO:0005737">
    <property type="term" value="C:cytoplasm"/>
    <property type="evidence" value="ECO:0007669"/>
    <property type="project" value="TreeGrafter"/>
</dbReference>
<feature type="region of interest" description="Disordered" evidence="4">
    <location>
        <begin position="161"/>
        <end position="196"/>
    </location>
</feature>
<feature type="region of interest" description="Disordered" evidence="4">
    <location>
        <begin position="355"/>
        <end position="374"/>
    </location>
</feature>
<feature type="region of interest" description="Disordered" evidence="4">
    <location>
        <begin position="772"/>
        <end position="864"/>
    </location>
</feature>
<dbReference type="PROSITE" id="PS50212">
    <property type="entry name" value="RASGEF_NTER"/>
    <property type="match status" value="1"/>
</dbReference>
<proteinExistence type="predicted"/>
<dbReference type="SMART" id="SM00326">
    <property type="entry name" value="SH3"/>
    <property type="match status" value="1"/>
</dbReference>
<dbReference type="EMBL" id="KZ110601">
    <property type="protein sequence ID" value="OSX59792.1"/>
    <property type="molecule type" value="Genomic_DNA"/>
</dbReference>
<dbReference type="PANTHER" id="PTHR46026">
    <property type="entry name" value="RHO-TYPE GUANINE NUCLEOTIDE EXCHANGE FACTOR, ISOFORM F"/>
    <property type="match status" value="1"/>
</dbReference>
<dbReference type="InterPro" id="IPR036028">
    <property type="entry name" value="SH3-like_dom_sf"/>
</dbReference>
<dbReference type="PROSITE" id="PS50002">
    <property type="entry name" value="SH3"/>
    <property type="match status" value="1"/>
</dbReference>
<dbReference type="CDD" id="cd00201">
    <property type="entry name" value="WW"/>
    <property type="match status" value="1"/>
</dbReference>
<protein>
    <recommendedName>
        <fullName evidence="10">SH3 domain-containing protein</fullName>
    </recommendedName>
</protein>
<dbReference type="InterPro" id="IPR001452">
    <property type="entry name" value="SH3_domain"/>
</dbReference>
<dbReference type="CDD" id="cd11883">
    <property type="entry name" value="SH3_Sdc25"/>
    <property type="match status" value="1"/>
</dbReference>
<gene>
    <name evidence="8" type="ORF">POSPLADRAFT_1149836</name>
</gene>
<evidence type="ECO:0000256" key="3">
    <source>
        <dbReference type="PROSITE-ProRule" id="PRU00192"/>
    </source>
</evidence>
<keyword evidence="9" id="KW-1185">Reference proteome</keyword>
<feature type="compositionally biased region" description="Polar residues" evidence="4">
    <location>
        <begin position="328"/>
        <end position="337"/>
    </location>
</feature>
<dbReference type="SUPFAM" id="SSF50044">
    <property type="entry name" value="SH3-domain"/>
    <property type="match status" value="1"/>
</dbReference>
<evidence type="ECO:0000256" key="1">
    <source>
        <dbReference type="ARBA" id="ARBA00022443"/>
    </source>
</evidence>
<feature type="domain" description="WW" evidence="6">
    <location>
        <begin position="222"/>
        <end position="256"/>
    </location>
</feature>
<evidence type="ECO:0000259" key="7">
    <source>
        <dbReference type="PROSITE" id="PS50212"/>
    </source>
</evidence>
<dbReference type="InterPro" id="IPR023578">
    <property type="entry name" value="Ras_GEF_dom_sf"/>
</dbReference>
<dbReference type="PRINTS" id="PR00452">
    <property type="entry name" value="SH3DOMAIN"/>
</dbReference>
<dbReference type="InterPro" id="IPR000651">
    <property type="entry name" value="Ras-like_Gua-exchang_fac_N"/>
</dbReference>
<dbReference type="Proteomes" id="UP000194127">
    <property type="component" value="Unassembled WGS sequence"/>
</dbReference>
<feature type="compositionally biased region" description="Polar residues" evidence="4">
    <location>
        <begin position="784"/>
        <end position="800"/>
    </location>
</feature>
<sequence>MTASPNFGRDQGAQQSGEEQYISTFFCRALYDYQTSDASSLSFHKDDVIEVLTQLESGWWDGLLGDERGWFPSNYVAIISDQEAEVAINGSEYVTSQPPSLQDDSMVDMAQSMSSTLSNRDGDWLDSDVEYSRNARQPDSYVNGVNGKSVQHNDFWVPQVSQDGRHSRDLPQEMEEDPDGDFAGLASSQISPRGGSSAGLGLANGLGQELGTAAGFGISKRSRVPDPWEERLADDGLSYYYVNKLDGQISWTRPEATVPMSREASSMQPSSSYSSRNGSLNGRGGAPAMMSRMRSDSSVSGPRERSDSNADRYSINSDDSEVFPQRARSGSSANARPTNGAVPRARTPRHVELTPPEQLAKALQHALTPPGPASPVDLSNHVREAIADIMDHLRSALSPRRPDQFEEIDKRVQEVVSTVRNLLYVTATPIGHIPSNLYFRDGRDSRTSTGQSMQSHLKAAQRKVSGTLSKLVLSALAMQYDPALTSSDRPNRIESDVAELERAVVTFVTEVHAFQEQNAPAQGGQPSPITKRLYGVLSPSNVGLGLPGAGAGGSWRGFGYVPLEETEQSNLQAFTGNQVQEVKIAARGLGDRLGALTALLKRADFDTERLRRECQSVIAHLSSILEFVGNIDVARHVDVDGVRLELGQSIIHIQYMETVEKARLLVRTMEAALQSLYDDGTTLLLAAQDLGRTDLDDTGRITQRDYMDALVAGIIANANVAVQSLEALLGVGFDQSDISQTDYANSIEWRKSRPVEMHGEEVVDLEMALGRPGTRVTSPMDAHPSQSTLFYESSQSSQASLDMMARSRSGSVADSAATPTWPATEPSESGTLVSHPTPDPEPPELADMDEDEPTSAKSPPRSAAAARKIMKILGDDAPQHILQKLNADSKPWYLRPNYDQLEILMDPDGAVRAGTSSALVERLTAHEHGDPTFNQNFLLTFKSFMTLDDFFDLLVRRFWVQPPANLSPAELEEWTKLKQHVIRMRCVSSDTDTGPPG</sequence>
<dbReference type="CDD" id="cd06224">
    <property type="entry name" value="REM"/>
    <property type="match status" value="1"/>
</dbReference>
<keyword evidence="2" id="KW-0344">Guanine-nucleotide releasing factor</keyword>
<evidence type="ECO:0008006" key="10">
    <source>
        <dbReference type="Google" id="ProtNLM"/>
    </source>
</evidence>
<accession>A0A1X6MU99</accession>
<organism evidence="8 9">
    <name type="scientific">Postia placenta MAD-698-R-SB12</name>
    <dbReference type="NCBI Taxonomy" id="670580"/>
    <lineage>
        <taxon>Eukaryota</taxon>
        <taxon>Fungi</taxon>
        <taxon>Dikarya</taxon>
        <taxon>Basidiomycota</taxon>
        <taxon>Agaricomycotina</taxon>
        <taxon>Agaricomycetes</taxon>
        <taxon>Polyporales</taxon>
        <taxon>Adustoporiaceae</taxon>
        <taxon>Rhodonia</taxon>
    </lineage>
</organism>
<feature type="domain" description="SH3" evidence="5">
    <location>
        <begin position="22"/>
        <end position="81"/>
    </location>
</feature>
<dbReference type="RefSeq" id="XP_024336586.1">
    <property type="nucleotide sequence ID" value="XM_024486352.1"/>
</dbReference>
<dbReference type="InterPro" id="IPR001202">
    <property type="entry name" value="WW_dom"/>
</dbReference>
<dbReference type="Pfam" id="PF00618">
    <property type="entry name" value="RasGEF_N"/>
    <property type="match status" value="1"/>
</dbReference>